<name>A0A0E9PLJ0_ANGAN</name>
<sequence>MNEYRMNASESRVSSSQVFESTAFERFRKRANLTLVTEAALYQG</sequence>
<evidence type="ECO:0000313" key="1">
    <source>
        <dbReference type="EMBL" id="JAH04945.1"/>
    </source>
</evidence>
<dbReference type="EMBL" id="GBXM01103632">
    <property type="protein sequence ID" value="JAH04945.1"/>
    <property type="molecule type" value="Transcribed_RNA"/>
</dbReference>
<organism evidence="1">
    <name type="scientific">Anguilla anguilla</name>
    <name type="common">European freshwater eel</name>
    <name type="synonym">Muraena anguilla</name>
    <dbReference type="NCBI Taxonomy" id="7936"/>
    <lineage>
        <taxon>Eukaryota</taxon>
        <taxon>Metazoa</taxon>
        <taxon>Chordata</taxon>
        <taxon>Craniata</taxon>
        <taxon>Vertebrata</taxon>
        <taxon>Euteleostomi</taxon>
        <taxon>Actinopterygii</taxon>
        <taxon>Neopterygii</taxon>
        <taxon>Teleostei</taxon>
        <taxon>Anguilliformes</taxon>
        <taxon>Anguillidae</taxon>
        <taxon>Anguilla</taxon>
    </lineage>
</organism>
<proteinExistence type="predicted"/>
<reference evidence="1" key="1">
    <citation type="submission" date="2014-11" db="EMBL/GenBank/DDBJ databases">
        <authorList>
            <person name="Amaro Gonzalez C."/>
        </authorList>
    </citation>
    <scope>NUCLEOTIDE SEQUENCE</scope>
</reference>
<protein>
    <submittedName>
        <fullName evidence="1">Uncharacterized protein</fullName>
    </submittedName>
</protein>
<accession>A0A0E9PLJ0</accession>
<dbReference type="AlphaFoldDB" id="A0A0E9PLJ0"/>
<reference evidence="1" key="2">
    <citation type="journal article" date="2015" name="Fish Shellfish Immunol.">
        <title>Early steps in the European eel (Anguilla anguilla)-Vibrio vulnificus interaction in the gills: Role of the RtxA13 toxin.</title>
        <authorList>
            <person name="Callol A."/>
            <person name="Pajuelo D."/>
            <person name="Ebbesson L."/>
            <person name="Teles M."/>
            <person name="MacKenzie S."/>
            <person name="Amaro C."/>
        </authorList>
    </citation>
    <scope>NUCLEOTIDE SEQUENCE</scope>
</reference>